<feature type="binding site" evidence="9">
    <location>
        <position position="15"/>
    </location>
    <ligand>
        <name>substrate</name>
    </ligand>
</feature>
<feature type="binding site" evidence="10">
    <location>
        <position position="277"/>
    </location>
    <ligand>
        <name>NAD(+)</name>
        <dbReference type="ChEBI" id="CHEBI:57540"/>
    </ligand>
</feature>
<dbReference type="FunFam" id="3.40.50.720:FF:000433">
    <property type="entry name" value="Alanine dehydrogenase 1"/>
    <property type="match status" value="1"/>
</dbReference>
<dbReference type="PANTHER" id="PTHR42795">
    <property type="entry name" value="ALANINE DEHYDROGENASE"/>
    <property type="match status" value="1"/>
</dbReference>
<dbReference type="GO" id="GO:0042853">
    <property type="term" value="P:L-alanine catabolic process"/>
    <property type="evidence" value="ECO:0007669"/>
    <property type="project" value="InterPro"/>
</dbReference>
<dbReference type="InterPro" id="IPR008141">
    <property type="entry name" value="Ala_DH"/>
</dbReference>
<dbReference type="InterPro" id="IPR007698">
    <property type="entry name" value="AlaDH/PNT_NAD(H)-bd"/>
</dbReference>
<gene>
    <name evidence="13" type="primary">ald</name>
    <name evidence="13" type="ORF">F6R98_13615</name>
</gene>
<dbReference type="GO" id="GO:0000166">
    <property type="term" value="F:nucleotide binding"/>
    <property type="evidence" value="ECO:0007669"/>
    <property type="project" value="UniProtKB-KW"/>
</dbReference>
<feature type="binding site" evidence="10">
    <location>
        <begin position="237"/>
        <end position="238"/>
    </location>
    <ligand>
        <name>NAD(+)</name>
        <dbReference type="ChEBI" id="CHEBI:57540"/>
    </ligand>
</feature>
<dbReference type="PIRSF" id="PIRSF000183">
    <property type="entry name" value="Alanine_dh"/>
    <property type="match status" value="1"/>
</dbReference>
<dbReference type="GO" id="GO:0000286">
    <property type="term" value="F:alanine dehydrogenase activity"/>
    <property type="evidence" value="ECO:0007669"/>
    <property type="project" value="UniProtKB-UniRule"/>
</dbReference>
<dbReference type="OrthoDB" id="9804592at2"/>
<dbReference type="SMART" id="SM01003">
    <property type="entry name" value="AlaDh_PNT_N"/>
    <property type="match status" value="1"/>
</dbReference>
<evidence type="ECO:0000256" key="5">
    <source>
        <dbReference type="ARBA" id="ARBA00049277"/>
    </source>
</evidence>
<dbReference type="SUPFAM" id="SSF51735">
    <property type="entry name" value="NAD(P)-binding Rossmann-fold domains"/>
    <property type="match status" value="1"/>
</dbReference>
<evidence type="ECO:0000313" key="14">
    <source>
        <dbReference type="Proteomes" id="UP000325755"/>
    </source>
</evidence>
<evidence type="ECO:0000256" key="8">
    <source>
        <dbReference type="PIRSR" id="PIRSR000183-1"/>
    </source>
</evidence>
<dbReference type="InParanoid" id="A0A5Q0BN35"/>
<evidence type="ECO:0000256" key="10">
    <source>
        <dbReference type="PIRSR" id="PIRSR000183-3"/>
    </source>
</evidence>
<dbReference type="NCBIfam" id="TIGR00518">
    <property type="entry name" value="alaDH"/>
    <property type="match status" value="1"/>
</dbReference>
<proteinExistence type="inferred from homology"/>
<dbReference type="AlphaFoldDB" id="A0A5Q0BN35"/>
<dbReference type="Pfam" id="PF01262">
    <property type="entry name" value="AlaDh_PNT_C"/>
    <property type="match status" value="1"/>
</dbReference>
<feature type="domain" description="Alanine dehydrogenase/pyridine nucleotide transhydrogenase N-terminal" evidence="12">
    <location>
        <begin position="4"/>
        <end position="135"/>
    </location>
</feature>
<feature type="binding site" evidence="10">
    <location>
        <position position="218"/>
    </location>
    <ligand>
        <name>NAD(+)</name>
        <dbReference type="ChEBI" id="CHEBI:57540"/>
    </ligand>
</feature>
<keyword evidence="10" id="KW-0547">Nucleotide-binding</keyword>
<feature type="binding site" evidence="10">
    <location>
        <position position="132"/>
    </location>
    <ligand>
        <name>NAD(+)</name>
        <dbReference type="ChEBI" id="CHEBI:57540"/>
    </ligand>
</feature>
<comment type="similarity">
    <text evidence="2 7">Belongs to the AlaDH/PNT family.</text>
</comment>
<feature type="binding site" evidence="9">
    <location>
        <position position="73"/>
    </location>
    <ligand>
        <name>substrate</name>
    </ligand>
</feature>
<protein>
    <recommendedName>
        <fullName evidence="7">Alanine dehydrogenase</fullName>
        <ecNumber evidence="7">1.4.1.1</ecNumber>
    </recommendedName>
</protein>
<evidence type="ECO:0000256" key="6">
    <source>
        <dbReference type="ARBA" id="ARBA00056662"/>
    </source>
</evidence>
<comment type="function">
    <text evidence="6">May play a role in cell wall synthesis as L-alanine is an important constituent of the peptidoglycan layer.</text>
</comment>
<evidence type="ECO:0000313" key="13">
    <source>
        <dbReference type="EMBL" id="QFY43528.1"/>
    </source>
</evidence>
<dbReference type="KEGG" id="mmob:F6R98_13615"/>
<reference evidence="13 14" key="1">
    <citation type="submission" date="2019-09" db="EMBL/GenBank/DDBJ databases">
        <title>Ecophysiology of the spiral-shaped methanotroph Methylospira mobilis as revealed by the complete genome sequence.</title>
        <authorList>
            <person name="Oshkin I.Y."/>
            <person name="Dedysh S.N."/>
            <person name="Miroshnikov K."/>
            <person name="Danilova O.V."/>
            <person name="Hakobyan A."/>
            <person name="Liesack W."/>
        </authorList>
    </citation>
    <scope>NUCLEOTIDE SEQUENCE [LARGE SCALE GENOMIC DNA]</scope>
    <source>
        <strain evidence="13 14">Shm1</strain>
    </source>
</reference>
<name>A0A5Q0BN35_9GAMM</name>
<evidence type="ECO:0000259" key="11">
    <source>
        <dbReference type="SMART" id="SM01002"/>
    </source>
</evidence>
<sequence length="371" mass="39585">MKIGIPSEIKDKEGRVALTPKGAKQLIASGHSVLVQTDAGVNSGFSNDEYLAVGATLGSVEEAWNRDLVVKVKEPEEPEYGFLKQQIVFTYFHLAGVPKALTQTLLQQGTTAIAYETLEDAQGRLPLLAPMSAIAGNMAALVGAYYLGRPWGGKGVQLGEVLGTRHGKVLVIGDGVVGYHAAKSARGLGAHVAVVGLDESRAGLFRKEIADDIEFFASSPERIAEQLPDTDLLIGGVLTHGARADYVISEAMVKLLKPGSVIVDVSIDQGGCIETSRPTSHSAPIFEKHGVTHYCVTNMPGAYPRTSTLALTQATFPYLLRLANDGLNALKTDPGFARALNTYQGHVVYQPVAEALDLLPQYWAYGELFAA</sequence>
<dbReference type="Gene3D" id="3.40.50.720">
    <property type="entry name" value="NAD(P)-binding Rossmann-like Domain"/>
    <property type="match status" value="2"/>
</dbReference>
<dbReference type="Proteomes" id="UP000325755">
    <property type="component" value="Chromosome"/>
</dbReference>
<keyword evidence="3 7" id="KW-0560">Oxidoreductase</keyword>
<dbReference type="SMART" id="SM01002">
    <property type="entry name" value="AlaDh_PNT_C"/>
    <property type="match status" value="1"/>
</dbReference>
<accession>A0A5Q0BN35</accession>
<dbReference type="Pfam" id="PF05222">
    <property type="entry name" value="AlaDh_PNT_N"/>
    <property type="match status" value="1"/>
</dbReference>
<feature type="binding site" evidence="10">
    <location>
        <begin position="296"/>
        <end position="299"/>
    </location>
    <ligand>
        <name>NAD(+)</name>
        <dbReference type="ChEBI" id="CHEBI:57540"/>
    </ligand>
</feature>
<evidence type="ECO:0000256" key="9">
    <source>
        <dbReference type="PIRSR" id="PIRSR000183-2"/>
    </source>
</evidence>
<comment type="pathway">
    <text evidence="1">Amino-acid degradation; L-alanine degradation via dehydrogenase pathway; NH(3) and pyruvate from L-alanine: step 1/1.</text>
</comment>
<feature type="active site" description="Proton donor/acceptor" evidence="8">
    <location>
        <position position="93"/>
    </location>
</feature>
<feature type="domain" description="Alanine dehydrogenase/pyridine nucleotide transhydrogenase NAD(H)-binding" evidence="11">
    <location>
        <begin position="147"/>
        <end position="295"/>
    </location>
</feature>
<evidence type="ECO:0000256" key="7">
    <source>
        <dbReference type="PIRNR" id="PIRNR000183"/>
    </source>
</evidence>
<dbReference type="InterPro" id="IPR007886">
    <property type="entry name" value="AlaDH/PNT_N"/>
</dbReference>
<dbReference type="EC" id="1.4.1.1" evidence="7"/>
<feature type="active site" description="Proton donor/acceptor" evidence="8">
    <location>
        <position position="268"/>
    </location>
</feature>
<keyword evidence="14" id="KW-1185">Reference proteome</keyword>
<dbReference type="SUPFAM" id="SSF52283">
    <property type="entry name" value="Formate/glycerate dehydrogenase catalytic domain-like"/>
    <property type="match status" value="1"/>
</dbReference>
<feature type="binding site" evidence="10">
    <location>
        <position position="201"/>
    </location>
    <ligand>
        <name>NAD(+)</name>
        <dbReference type="ChEBI" id="CHEBI:57540"/>
    </ligand>
</feature>
<dbReference type="EMBL" id="CP044205">
    <property type="protein sequence ID" value="QFY43528.1"/>
    <property type="molecule type" value="Genomic_DNA"/>
</dbReference>
<keyword evidence="4 7" id="KW-0520">NAD</keyword>
<dbReference type="PANTHER" id="PTHR42795:SF1">
    <property type="entry name" value="ALANINE DEHYDROGENASE"/>
    <property type="match status" value="1"/>
</dbReference>
<dbReference type="CDD" id="cd05305">
    <property type="entry name" value="L-AlaDH"/>
    <property type="match status" value="1"/>
</dbReference>
<organism evidence="13 14">
    <name type="scientific">Candidatus Methylospira mobilis</name>
    <dbReference type="NCBI Taxonomy" id="1808979"/>
    <lineage>
        <taxon>Bacteria</taxon>
        <taxon>Pseudomonadati</taxon>
        <taxon>Pseudomonadota</taxon>
        <taxon>Gammaproteobacteria</taxon>
        <taxon>Methylococcales</taxon>
        <taxon>Methylococcaceae</taxon>
        <taxon>Candidatus Methylospira</taxon>
    </lineage>
</organism>
<evidence type="ECO:0000259" key="12">
    <source>
        <dbReference type="SMART" id="SM01003"/>
    </source>
</evidence>
<evidence type="ECO:0000256" key="3">
    <source>
        <dbReference type="ARBA" id="ARBA00023002"/>
    </source>
</evidence>
<dbReference type="InterPro" id="IPR036291">
    <property type="entry name" value="NAD(P)-bd_dom_sf"/>
</dbReference>
<comment type="catalytic activity">
    <reaction evidence="5 7">
        <text>L-alanine + NAD(+) + H2O = pyruvate + NH4(+) + NADH + H(+)</text>
        <dbReference type="Rhea" id="RHEA:18405"/>
        <dbReference type="ChEBI" id="CHEBI:15361"/>
        <dbReference type="ChEBI" id="CHEBI:15377"/>
        <dbReference type="ChEBI" id="CHEBI:15378"/>
        <dbReference type="ChEBI" id="CHEBI:28938"/>
        <dbReference type="ChEBI" id="CHEBI:57540"/>
        <dbReference type="ChEBI" id="CHEBI:57945"/>
        <dbReference type="ChEBI" id="CHEBI:57972"/>
        <dbReference type="EC" id="1.4.1.1"/>
    </reaction>
</comment>
<evidence type="ECO:0000256" key="4">
    <source>
        <dbReference type="ARBA" id="ARBA00023027"/>
    </source>
</evidence>
<dbReference type="RefSeq" id="WP_153249512.1">
    <property type="nucleotide sequence ID" value="NZ_CP044205.1"/>
</dbReference>
<evidence type="ECO:0000256" key="2">
    <source>
        <dbReference type="ARBA" id="ARBA00005689"/>
    </source>
</evidence>
<feature type="binding site" evidence="10">
    <location>
        <begin position="265"/>
        <end position="268"/>
    </location>
    <ligand>
        <name>NAD(+)</name>
        <dbReference type="ChEBI" id="CHEBI:57540"/>
    </ligand>
</feature>
<dbReference type="GO" id="GO:0005886">
    <property type="term" value="C:plasma membrane"/>
    <property type="evidence" value="ECO:0007669"/>
    <property type="project" value="TreeGrafter"/>
</dbReference>
<evidence type="ECO:0000256" key="1">
    <source>
        <dbReference type="ARBA" id="ARBA00005206"/>
    </source>
</evidence>